<accession>A0ABW4Z8R2</accession>
<dbReference type="EMBL" id="JBHUJB010000021">
    <property type="protein sequence ID" value="MFD2158304.1"/>
    <property type="molecule type" value="Genomic_DNA"/>
</dbReference>
<dbReference type="Proteomes" id="UP001597389">
    <property type="component" value="Unassembled WGS sequence"/>
</dbReference>
<comment type="caution">
    <text evidence="1">The sequence shown here is derived from an EMBL/GenBank/DDBJ whole genome shotgun (WGS) entry which is preliminary data.</text>
</comment>
<evidence type="ECO:0000313" key="1">
    <source>
        <dbReference type="EMBL" id="MFD2158304.1"/>
    </source>
</evidence>
<proteinExistence type="predicted"/>
<evidence type="ECO:0000313" key="2">
    <source>
        <dbReference type="Proteomes" id="UP001597389"/>
    </source>
</evidence>
<organism evidence="1 2">
    <name type="scientific">Rubritalea tangerina</name>
    <dbReference type="NCBI Taxonomy" id="430798"/>
    <lineage>
        <taxon>Bacteria</taxon>
        <taxon>Pseudomonadati</taxon>
        <taxon>Verrucomicrobiota</taxon>
        <taxon>Verrucomicrobiia</taxon>
        <taxon>Verrucomicrobiales</taxon>
        <taxon>Rubritaleaceae</taxon>
        <taxon>Rubritalea</taxon>
    </lineage>
</organism>
<gene>
    <name evidence="1" type="ORF">ACFSW8_05285</name>
</gene>
<keyword evidence="2" id="KW-1185">Reference proteome</keyword>
<sequence>MLKELYSWIIDDSEDDDLEKESPLWSDIANELNRMNSSRKVELSNGDDLNFSYSEGIGIEMEFYNACIHYKPDTFPSEEAVRRFKLFFEDNFAELLSLEWSPVMGYNNIDVETINRYLHNKT</sequence>
<dbReference type="RefSeq" id="WP_377090511.1">
    <property type="nucleotide sequence ID" value="NZ_JBHSJL010000014.1"/>
</dbReference>
<name>A0ABW4Z8R2_9BACT</name>
<reference evidence="2" key="1">
    <citation type="journal article" date="2019" name="Int. J. Syst. Evol. Microbiol.">
        <title>The Global Catalogue of Microorganisms (GCM) 10K type strain sequencing project: providing services to taxonomists for standard genome sequencing and annotation.</title>
        <authorList>
            <consortium name="The Broad Institute Genomics Platform"/>
            <consortium name="The Broad Institute Genome Sequencing Center for Infectious Disease"/>
            <person name="Wu L."/>
            <person name="Ma J."/>
        </authorList>
    </citation>
    <scope>NUCLEOTIDE SEQUENCE [LARGE SCALE GENOMIC DNA]</scope>
    <source>
        <strain evidence="2">CCUG 57942</strain>
    </source>
</reference>
<protein>
    <submittedName>
        <fullName evidence="1">Uncharacterized protein</fullName>
    </submittedName>
</protein>